<gene>
    <name evidence="2" type="ORF">PVAP13_7KG300401</name>
</gene>
<comment type="caution">
    <text evidence="2">The sequence shown here is derived from an EMBL/GenBank/DDBJ whole genome shotgun (WGS) entry which is preliminary data.</text>
</comment>
<proteinExistence type="predicted"/>
<evidence type="ECO:0000313" key="2">
    <source>
        <dbReference type="EMBL" id="KAG2574458.1"/>
    </source>
</evidence>
<feature type="region of interest" description="Disordered" evidence="1">
    <location>
        <begin position="106"/>
        <end position="130"/>
    </location>
</feature>
<protein>
    <submittedName>
        <fullName evidence="2">Uncharacterized protein</fullName>
    </submittedName>
</protein>
<keyword evidence="3" id="KW-1185">Reference proteome</keyword>
<reference evidence="2" key="1">
    <citation type="submission" date="2020-05" db="EMBL/GenBank/DDBJ databases">
        <title>WGS assembly of Panicum virgatum.</title>
        <authorList>
            <person name="Lovell J.T."/>
            <person name="Jenkins J."/>
            <person name="Shu S."/>
            <person name="Juenger T.E."/>
            <person name="Schmutz J."/>
        </authorList>
    </citation>
    <scope>NUCLEOTIDE SEQUENCE</scope>
    <source>
        <strain evidence="2">AP13</strain>
    </source>
</reference>
<sequence length="179" mass="18959">MEKPGDVFILDVHTRSGRRRSSPPAPSSRPSGLHQPWGTRQRRGASCSSSTSTASPWPGRWWNSSTPRGNLACASVFLVEPTGLHHAGDDLAIVFIVSSLAPPSSSSSPRVCTTPATTLSSAPSRPPVGVHDQRRRLPHGHLHHAHDAGFTVPRATDVVTIEHLGVDPMAPILLAGNSG</sequence>
<evidence type="ECO:0000256" key="1">
    <source>
        <dbReference type="SAM" id="MobiDB-lite"/>
    </source>
</evidence>
<dbReference type="Proteomes" id="UP000823388">
    <property type="component" value="Chromosome 7K"/>
</dbReference>
<evidence type="ECO:0000313" key="3">
    <source>
        <dbReference type="Proteomes" id="UP000823388"/>
    </source>
</evidence>
<organism evidence="2 3">
    <name type="scientific">Panicum virgatum</name>
    <name type="common">Blackwell switchgrass</name>
    <dbReference type="NCBI Taxonomy" id="38727"/>
    <lineage>
        <taxon>Eukaryota</taxon>
        <taxon>Viridiplantae</taxon>
        <taxon>Streptophyta</taxon>
        <taxon>Embryophyta</taxon>
        <taxon>Tracheophyta</taxon>
        <taxon>Spermatophyta</taxon>
        <taxon>Magnoliopsida</taxon>
        <taxon>Liliopsida</taxon>
        <taxon>Poales</taxon>
        <taxon>Poaceae</taxon>
        <taxon>PACMAD clade</taxon>
        <taxon>Panicoideae</taxon>
        <taxon>Panicodae</taxon>
        <taxon>Paniceae</taxon>
        <taxon>Panicinae</taxon>
        <taxon>Panicum</taxon>
        <taxon>Panicum sect. Hiantes</taxon>
    </lineage>
</organism>
<name>A0A8T0QLR7_PANVG</name>
<feature type="compositionally biased region" description="Low complexity" evidence="1">
    <location>
        <begin position="106"/>
        <end position="123"/>
    </location>
</feature>
<accession>A0A8T0QLR7</accession>
<feature type="compositionally biased region" description="Low complexity" evidence="1">
    <location>
        <begin position="45"/>
        <end position="55"/>
    </location>
</feature>
<feature type="region of interest" description="Disordered" evidence="1">
    <location>
        <begin position="1"/>
        <end position="61"/>
    </location>
</feature>
<dbReference type="EMBL" id="CM029049">
    <property type="protein sequence ID" value="KAG2574458.1"/>
    <property type="molecule type" value="Genomic_DNA"/>
</dbReference>
<dbReference type="AlphaFoldDB" id="A0A8T0QLR7"/>